<sequence>MNSGNKFKWVYQSLEKVLRPFGYCTGRKGFWIKNTSNSCLLIEFRKPFYGGIDGKFTIVISVYYKTEGEVVDLKNMSFDRGHILNFGVRMLSDVPIDIESLMDMNSLVDFNERERSVETLLVSYVAPMLEKMDTISGLVEILNEQHNLKYHITTPLQNMIHNEGYSLDFD</sequence>
<evidence type="ECO:0000313" key="1">
    <source>
        <dbReference type="EMBL" id="RAI76026.1"/>
    </source>
</evidence>
<accession>A0A327NPU1</accession>
<organism evidence="1 2">
    <name type="scientific">Spirosoma telluris</name>
    <dbReference type="NCBI Taxonomy" id="2183553"/>
    <lineage>
        <taxon>Bacteria</taxon>
        <taxon>Pseudomonadati</taxon>
        <taxon>Bacteroidota</taxon>
        <taxon>Cytophagia</taxon>
        <taxon>Cytophagales</taxon>
        <taxon>Cytophagaceae</taxon>
        <taxon>Spirosoma</taxon>
    </lineage>
</organism>
<gene>
    <name evidence="1" type="ORF">HMF3257_20920</name>
</gene>
<dbReference type="AlphaFoldDB" id="A0A327NPU1"/>
<proteinExistence type="predicted"/>
<comment type="caution">
    <text evidence="1">The sequence shown here is derived from an EMBL/GenBank/DDBJ whole genome shotgun (WGS) entry which is preliminary data.</text>
</comment>
<keyword evidence="2" id="KW-1185">Reference proteome</keyword>
<evidence type="ECO:0008006" key="3">
    <source>
        <dbReference type="Google" id="ProtNLM"/>
    </source>
</evidence>
<dbReference type="RefSeq" id="WP_111345101.1">
    <property type="nucleotide sequence ID" value="NZ_WPIM01000001.1"/>
</dbReference>
<evidence type="ECO:0000313" key="2">
    <source>
        <dbReference type="Proteomes" id="UP000249016"/>
    </source>
</evidence>
<reference evidence="1 2" key="1">
    <citation type="submission" date="2018-06" db="EMBL/GenBank/DDBJ databases">
        <title>Spirosoma sp. HMF3257 Genome sequencing and assembly.</title>
        <authorList>
            <person name="Kang H."/>
            <person name="Cha I."/>
            <person name="Kim H."/>
            <person name="Kang J."/>
            <person name="Joh K."/>
        </authorList>
    </citation>
    <scope>NUCLEOTIDE SEQUENCE [LARGE SCALE GENOMIC DNA]</scope>
    <source>
        <strain evidence="1 2">HMF3257</strain>
    </source>
</reference>
<name>A0A327NPU1_9BACT</name>
<dbReference type="Proteomes" id="UP000249016">
    <property type="component" value="Unassembled WGS sequence"/>
</dbReference>
<protein>
    <recommendedName>
        <fullName evidence="3">DUF4304 domain-containing protein</fullName>
    </recommendedName>
</protein>
<dbReference type="EMBL" id="QLII01000001">
    <property type="protein sequence ID" value="RAI76026.1"/>
    <property type="molecule type" value="Genomic_DNA"/>
</dbReference>